<evidence type="ECO:0000259" key="5">
    <source>
        <dbReference type="PROSITE" id="PS50102"/>
    </source>
</evidence>
<feature type="compositionally biased region" description="Low complexity" evidence="3">
    <location>
        <begin position="90"/>
        <end position="109"/>
    </location>
</feature>
<feature type="domain" description="RRM" evidence="5">
    <location>
        <begin position="349"/>
        <end position="431"/>
    </location>
</feature>
<dbReference type="InterPro" id="IPR012677">
    <property type="entry name" value="Nucleotide-bd_a/b_plait_sf"/>
</dbReference>
<dbReference type="InterPro" id="IPR035979">
    <property type="entry name" value="RBD_domain_sf"/>
</dbReference>
<evidence type="ECO:0000259" key="4">
    <source>
        <dbReference type="PROSITE" id="PS50020"/>
    </source>
</evidence>
<comment type="caution">
    <text evidence="7">The sequence shown here is derived from an EMBL/GenBank/DDBJ whole genome shotgun (WGS) entry which is preliminary data.</text>
</comment>
<dbReference type="Pfam" id="PF00076">
    <property type="entry name" value="RRM_1"/>
    <property type="match status" value="1"/>
</dbReference>
<evidence type="ECO:0000313" key="7">
    <source>
        <dbReference type="EMBL" id="KAL1524332.1"/>
    </source>
</evidence>
<feature type="region of interest" description="Disordered" evidence="3">
    <location>
        <begin position="327"/>
        <end position="347"/>
    </location>
</feature>
<dbReference type="InterPro" id="IPR000504">
    <property type="entry name" value="RRM_dom"/>
</dbReference>
<proteinExistence type="predicted"/>
<gene>
    <name evidence="7" type="ORF">AB1Y20_019231</name>
</gene>
<feature type="compositionally biased region" description="Gly residues" evidence="3">
    <location>
        <begin position="330"/>
        <end position="342"/>
    </location>
</feature>
<dbReference type="EMBL" id="JBGBPQ010000005">
    <property type="protein sequence ID" value="KAL1524332.1"/>
    <property type="molecule type" value="Genomic_DNA"/>
</dbReference>
<dbReference type="SMART" id="SM00360">
    <property type="entry name" value="RRM"/>
    <property type="match status" value="1"/>
</dbReference>
<dbReference type="PROSITE" id="PS50020">
    <property type="entry name" value="WW_DOMAIN_2"/>
    <property type="match status" value="1"/>
</dbReference>
<dbReference type="PROSITE" id="PS50102">
    <property type="entry name" value="RRM"/>
    <property type="match status" value="1"/>
</dbReference>
<dbReference type="SUPFAM" id="SSF51045">
    <property type="entry name" value="WW domain"/>
    <property type="match status" value="1"/>
</dbReference>
<dbReference type="SMART" id="SM00456">
    <property type="entry name" value="WW"/>
    <property type="match status" value="1"/>
</dbReference>
<dbReference type="Gene3D" id="3.30.70.330">
    <property type="match status" value="1"/>
</dbReference>
<dbReference type="SMART" id="SM00513">
    <property type="entry name" value="SAP"/>
    <property type="match status" value="1"/>
</dbReference>
<dbReference type="Gene3D" id="2.20.70.10">
    <property type="match status" value="1"/>
</dbReference>
<dbReference type="SUPFAM" id="SSF68906">
    <property type="entry name" value="SAP domain"/>
    <property type="match status" value="1"/>
</dbReference>
<dbReference type="CDD" id="cd00201">
    <property type="entry name" value="WW"/>
    <property type="match status" value="1"/>
</dbReference>
<dbReference type="PANTHER" id="PTHR48027">
    <property type="entry name" value="HETEROGENEOUS NUCLEAR RIBONUCLEOPROTEIN 87F-RELATED"/>
    <property type="match status" value="1"/>
</dbReference>
<dbReference type="Pfam" id="PF00397">
    <property type="entry name" value="WW"/>
    <property type="match status" value="1"/>
</dbReference>
<sequence length="434" mass="45272">MPAAAIVPAAVEGMKVSELKEALTERGLSVKGVKAELAARLSAALEGDAAGEHKAVEYDANAPNHEEPQAPTSDPTPPTEASAPSVVDNPPSVVEEAVSPPLPPSTSEMPPQPVGGAPRDMPPADAPRTEEAAAVEASTATLPGDDSPTEAPPVPQPPMDEALPAEEAEPTRDGADAEAPSGVENYSVSPHANDATPDAENGVALLSPGSNRSIGALDSLRAEVGHLRRTNVELTSLVQQWYGAVQTLQQRTTPAPMHGYPAHGYPPFAAPAYSAAGYGAAGYPGYVQASPQPTSAWSEHFTPEGHVYYYNAQTGASSWEKPADYHAKRSGGGIGGGTGGKQKGPPGANLFVVRKMRRGEYDDFNDQQLQEAFERFGQLMRAEITVDKETGLSKGFGFVSYSTPEAADAAMAAMNGAMIGGRQIRIEKTSEDGR</sequence>
<feature type="domain" description="SAP" evidence="6">
    <location>
        <begin position="11"/>
        <end position="45"/>
    </location>
</feature>
<dbReference type="SUPFAM" id="SSF54928">
    <property type="entry name" value="RNA-binding domain, RBD"/>
    <property type="match status" value="1"/>
</dbReference>
<evidence type="ECO:0000259" key="6">
    <source>
        <dbReference type="PROSITE" id="PS50800"/>
    </source>
</evidence>
<dbReference type="PROSITE" id="PS01159">
    <property type="entry name" value="WW_DOMAIN_1"/>
    <property type="match status" value="1"/>
</dbReference>
<dbReference type="InterPro" id="IPR001202">
    <property type="entry name" value="WW_dom"/>
</dbReference>
<dbReference type="InterPro" id="IPR052462">
    <property type="entry name" value="SLIRP/GR-RBP-like"/>
</dbReference>
<feature type="domain" description="WW" evidence="4">
    <location>
        <begin position="291"/>
        <end position="324"/>
    </location>
</feature>
<dbReference type="PROSITE" id="PS50800">
    <property type="entry name" value="SAP"/>
    <property type="match status" value="1"/>
</dbReference>
<feature type="region of interest" description="Disordered" evidence="3">
    <location>
        <begin position="52"/>
        <end position="199"/>
    </location>
</feature>
<evidence type="ECO:0000256" key="2">
    <source>
        <dbReference type="PROSITE-ProRule" id="PRU00176"/>
    </source>
</evidence>
<organism evidence="7 8">
    <name type="scientific">Prymnesium parvum</name>
    <name type="common">Toxic golden alga</name>
    <dbReference type="NCBI Taxonomy" id="97485"/>
    <lineage>
        <taxon>Eukaryota</taxon>
        <taxon>Haptista</taxon>
        <taxon>Haptophyta</taxon>
        <taxon>Prymnesiophyceae</taxon>
        <taxon>Prymnesiales</taxon>
        <taxon>Prymnesiaceae</taxon>
        <taxon>Prymnesium</taxon>
    </lineage>
</organism>
<keyword evidence="8" id="KW-1185">Reference proteome</keyword>
<evidence type="ECO:0000256" key="1">
    <source>
        <dbReference type="ARBA" id="ARBA00022884"/>
    </source>
</evidence>
<feature type="compositionally biased region" description="Low complexity" evidence="3">
    <location>
        <begin position="132"/>
        <end position="141"/>
    </location>
</feature>
<evidence type="ECO:0000313" key="8">
    <source>
        <dbReference type="Proteomes" id="UP001515480"/>
    </source>
</evidence>
<dbReference type="InterPro" id="IPR036020">
    <property type="entry name" value="WW_dom_sf"/>
</dbReference>
<accession>A0AB34JTI3</accession>
<dbReference type="Proteomes" id="UP001515480">
    <property type="component" value="Unassembled WGS sequence"/>
</dbReference>
<dbReference type="AlphaFoldDB" id="A0AB34JTI3"/>
<dbReference type="Pfam" id="PF02037">
    <property type="entry name" value="SAP"/>
    <property type="match status" value="1"/>
</dbReference>
<keyword evidence="1 2" id="KW-0694">RNA-binding</keyword>
<protein>
    <submittedName>
        <fullName evidence="7">Uncharacterized protein</fullName>
    </submittedName>
</protein>
<dbReference type="Gene3D" id="1.10.720.30">
    <property type="entry name" value="SAP domain"/>
    <property type="match status" value="1"/>
</dbReference>
<name>A0AB34JTI3_PRYPA</name>
<dbReference type="InterPro" id="IPR003034">
    <property type="entry name" value="SAP_dom"/>
</dbReference>
<evidence type="ECO:0000256" key="3">
    <source>
        <dbReference type="SAM" id="MobiDB-lite"/>
    </source>
</evidence>
<dbReference type="GO" id="GO:0003723">
    <property type="term" value="F:RNA binding"/>
    <property type="evidence" value="ECO:0007669"/>
    <property type="project" value="UniProtKB-UniRule"/>
</dbReference>
<reference evidence="7 8" key="1">
    <citation type="journal article" date="2024" name="Science">
        <title>Giant polyketide synthase enzymes in the biosynthesis of giant marine polyether toxins.</title>
        <authorList>
            <person name="Fallon T.R."/>
            <person name="Shende V.V."/>
            <person name="Wierzbicki I.H."/>
            <person name="Pendleton A.L."/>
            <person name="Watervoot N.F."/>
            <person name="Auber R.P."/>
            <person name="Gonzalez D.J."/>
            <person name="Wisecaver J.H."/>
            <person name="Moore B.S."/>
        </authorList>
    </citation>
    <scope>NUCLEOTIDE SEQUENCE [LARGE SCALE GENOMIC DNA]</scope>
    <source>
        <strain evidence="7 8">12B1</strain>
    </source>
</reference>
<dbReference type="InterPro" id="IPR036361">
    <property type="entry name" value="SAP_dom_sf"/>
</dbReference>